<dbReference type="Gene3D" id="3.30.1340.30">
    <property type="match status" value="1"/>
</dbReference>
<dbReference type="PROSITE" id="PS50914">
    <property type="entry name" value="BON"/>
    <property type="match status" value="1"/>
</dbReference>
<feature type="region of interest" description="Disordered" evidence="1">
    <location>
        <begin position="1"/>
        <end position="39"/>
    </location>
</feature>
<feature type="domain" description="BON" evidence="2">
    <location>
        <begin position="68"/>
        <end position="135"/>
    </location>
</feature>
<sequence>MRRDDWRDGEREPLRRLRDHDPRPNDFGQADYSDRYRYDPVHRTGYRADDADGIHFDDHDRRRHRGPSDRVLWAVIMERLEDERRLDLSDVEVDVRHGEVFLDGTVRHKADKRRIEDIADIEGVRNVQNNLRPRERSRRWAFL</sequence>
<evidence type="ECO:0000259" key="2">
    <source>
        <dbReference type="PROSITE" id="PS50914"/>
    </source>
</evidence>
<dbReference type="InterPro" id="IPR007055">
    <property type="entry name" value="BON_dom"/>
</dbReference>
<keyword evidence="4" id="KW-1185">Reference proteome</keyword>
<reference evidence="3 4" key="1">
    <citation type="submission" date="2018-05" db="EMBL/GenBank/DDBJ databases">
        <authorList>
            <person name="Lanie J.A."/>
            <person name="Ng W.-L."/>
            <person name="Kazmierczak K.M."/>
            <person name="Andrzejewski T.M."/>
            <person name="Davidsen T.M."/>
            <person name="Wayne K.J."/>
            <person name="Tettelin H."/>
            <person name="Glass J.I."/>
            <person name="Rusch D."/>
            <person name="Podicherti R."/>
            <person name="Tsui H.-C.T."/>
            <person name="Winkler M.E."/>
        </authorList>
    </citation>
    <scope>NUCLEOTIDE SEQUENCE [LARGE SCALE GENOMIC DNA]</scope>
    <source>
        <strain evidence="3 4">BUT-10</strain>
    </source>
</reference>
<dbReference type="EMBL" id="QFYS01000001">
    <property type="protein sequence ID" value="RAK68629.1"/>
    <property type="molecule type" value="Genomic_DNA"/>
</dbReference>
<dbReference type="Proteomes" id="UP000249524">
    <property type="component" value="Unassembled WGS sequence"/>
</dbReference>
<dbReference type="OrthoDB" id="7210749at2"/>
<dbReference type="AlphaFoldDB" id="A0A328BPU4"/>
<evidence type="ECO:0000313" key="4">
    <source>
        <dbReference type="Proteomes" id="UP000249524"/>
    </source>
</evidence>
<gene>
    <name evidence="3" type="ORF">DJ019_00975</name>
</gene>
<comment type="caution">
    <text evidence="3">The sequence shown here is derived from an EMBL/GenBank/DDBJ whole genome shotgun (WGS) entry which is preliminary data.</text>
</comment>
<evidence type="ECO:0000313" key="3">
    <source>
        <dbReference type="EMBL" id="RAK68629.1"/>
    </source>
</evidence>
<proteinExistence type="predicted"/>
<protein>
    <recommendedName>
        <fullName evidence="2">BON domain-containing protein</fullName>
    </recommendedName>
</protein>
<dbReference type="RefSeq" id="WP_111274121.1">
    <property type="nucleotide sequence ID" value="NZ_QFYS01000001.1"/>
</dbReference>
<organism evidence="3 4">
    <name type="scientific">Phenylobacterium kunshanense</name>
    <dbReference type="NCBI Taxonomy" id="1445034"/>
    <lineage>
        <taxon>Bacteria</taxon>
        <taxon>Pseudomonadati</taxon>
        <taxon>Pseudomonadota</taxon>
        <taxon>Alphaproteobacteria</taxon>
        <taxon>Caulobacterales</taxon>
        <taxon>Caulobacteraceae</taxon>
        <taxon>Phenylobacterium</taxon>
    </lineage>
</organism>
<feature type="compositionally biased region" description="Basic and acidic residues" evidence="1">
    <location>
        <begin position="1"/>
        <end position="24"/>
    </location>
</feature>
<evidence type="ECO:0000256" key="1">
    <source>
        <dbReference type="SAM" id="MobiDB-lite"/>
    </source>
</evidence>
<accession>A0A328BPU4</accession>
<name>A0A328BPU4_9CAUL</name>
<dbReference type="Pfam" id="PF04972">
    <property type="entry name" value="BON"/>
    <property type="match status" value="1"/>
</dbReference>